<dbReference type="Gene3D" id="3.40.718.10">
    <property type="entry name" value="Isopropylmalate Dehydrogenase"/>
    <property type="match status" value="1"/>
</dbReference>
<dbReference type="AlphaFoldDB" id="A0A931LVZ1"/>
<dbReference type="Proteomes" id="UP000727962">
    <property type="component" value="Unassembled WGS sequence"/>
</dbReference>
<evidence type="ECO:0000313" key="5">
    <source>
        <dbReference type="Proteomes" id="UP000727962"/>
    </source>
</evidence>
<organism evidence="4 5">
    <name type="scientific">Fimbriimonas ginsengisoli</name>
    <dbReference type="NCBI Taxonomy" id="1005039"/>
    <lineage>
        <taxon>Bacteria</taxon>
        <taxon>Bacillati</taxon>
        <taxon>Armatimonadota</taxon>
        <taxon>Fimbriimonadia</taxon>
        <taxon>Fimbriimonadales</taxon>
        <taxon>Fimbriimonadaceae</taxon>
        <taxon>Fimbriimonas</taxon>
    </lineage>
</organism>
<protein>
    <submittedName>
        <fullName evidence="4">Isocitrate/isopropylmalate dehydrogenase family protein</fullName>
    </submittedName>
</protein>
<gene>
    <name evidence="4" type="ORF">HYR64_08875</name>
</gene>
<dbReference type="PANTHER" id="PTHR11835">
    <property type="entry name" value="DECARBOXYLATING DEHYDROGENASES-ISOCITRATE, ISOPROPYLMALATE, TARTRATE"/>
    <property type="match status" value="1"/>
</dbReference>
<evidence type="ECO:0000313" key="4">
    <source>
        <dbReference type="EMBL" id="MBI1757203.1"/>
    </source>
</evidence>
<evidence type="ECO:0000256" key="2">
    <source>
        <dbReference type="ARBA" id="ARBA00023002"/>
    </source>
</evidence>
<evidence type="ECO:0000259" key="3">
    <source>
        <dbReference type="SMART" id="SM01329"/>
    </source>
</evidence>
<keyword evidence="2" id="KW-0560">Oxidoreductase</keyword>
<accession>A0A931LVZ1</accession>
<dbReference type="GO" id="GO:0006102">
    <property type="term" value="P:isocitrate metabolic process"/>
    <property type="evidence" value="ECO:0007669"/>
    <property type="project" value="TreeGrafter"/>
</dbReference>
<dbReference type="GO" id="GO:0004449">
    <property type="term" value="F:isocitrate dehydrogenase (NAD+) activity"/>
    <property type="evidence" value="ECO:0007669"/>
    <property type="project" value="TreeGrafter"/>
</dbReference>
<feature type="domain" description="Isopropylmalate dehydrogenase-like" evidence="3">
    <location>
        <begin position="3"/>
        <end position="329"/>
    </location>
</feature>
<dbReference type="EMBL" id="JACOSL010000056">
    <property type="protein sequence ID" value="MBI1757203.1"/>
    <property type="molecule type" value="Genomic_DNA"/>
</dbReference>
<sequence length="335" mass="35634">MRRIAILPGDGIGPEIMDATLGILEAVGFEAEWVRLESGLAAIQKGLPAMPHETIEAIREIGVALKGPTTTPSGGGHQSANVLLRRALDLFANVRPAKTIPGIKGPFSSHDIDIIVIRENTEDLYSGIEYQPHPDVAQAIKIITRPGCRRLCDYAFDLMARQGRRRLTAVHKANIMKLTDGMFLEEFWRVAAMHPGVRADEIIVDNCCMQLVTNPEQFDVLVTENLYGDIVSDLCAGLVGGLGLAPGANIGVNCAVFEAVHGSAPDIAGKGIANPTALLLSAVLMLRHLGEAVLADRIHGAVLRVCAAGRCLTGDLGGAASTKQYAQAIVDEARA</sequence>
<dbReference type="Pfam" id="PF00180">
    <property type="entry name" value="Iso_dh"/>
    <property type="match status" value="1"/>
</dbReference>
<dbReference type="SMART" id="SM01329">
    <property type="entry name" value="Iso_dh"/>
    <property type="match status" value="1"/>
</dbReference>
<comment type="similarity">
    <text evidence="1">Belongs to the isocitrate and isopropylmalate dehydrogenases family.</text>
</comment>
<dbReference type="GO" id="GO:0051287">
    <property type="term" value="F:NAD binding"/>
    <property type="evidence" value="ECO:0007669"/>
    <property type="project" value="InterPro"/>
</dbReference>
<dbReference type="GO" id="GO:0000287">
    <property type="term" value="F:magnesium ion binding"/>
    <property type="evidence" value="ECO:0007669"/>
    <property type="project" value="InterPro"/>
</dbReference>
<dbReference type="SUPFAM" id="SSF53659">
    <property type="entry name" value="Isocitrate/Isopropylmalate dehydrogenase-like"/>
    <property type="match status" value="1"/>
</dbReference>
<name>A0A931LVZ1_FIMGI</name>
<dbReference type="PANTHER" id="PTHR11835:SF34">
    <property type="entry name" value="ISOCITRATE DEHYDROGENASE [NAD] SUBUNIT ALPHA, MITOCHONDRIAL"/>
    <property type="match status" value="1"/>
</dbReference>
<reference evidence="4" key="1">
    <citation type="submission" date="2020-07" db="EMBL/GenBank/DDBJ databases">
        <title>Huge and variable diversity of episymbiotic CPR bacteria and DPANN archaea in groundwater ecosystems.</title>
        <authorList>
            <person name="He C.Y."/>
            <person name="Keren R."/>
            <person name="Whittaker M."/>
            <person name="Farag I.F."/>
            <person name="Doudna J."/>
            <person name="Cate J.H.D."/>
            <person name="Banfield J.F."/>
        </authorList>
    </citation>
    <scope>NUCLEOTIDE SEQUENCE</scope>
    <source>
        <strain evidence="4">NC_groundwater_17_Pr7_B-0.1um_64_12</strain>
    </source>
</reference>
<dbReference type="InterPro" id="IPR019818">
    <property type="entry name" value="IsoCit/isopropylmalate_DH_CS"/>
</dbReference>
<dbReference type="InterPro" id="IPR024084">
    <property type="entry name" value="IsoPropMal-DH-like_dom"/>
</dbReference>
<comment type="caution">
    <text evidence="4">The sequence shown here is derived from an EMBL/GenBank/DDBJ whole genome shotgun (WGS) entry which is preliminary data.</text>
</comment>
<dbReference type="PROSITE" id="PS00470">
    <property type="entry name" value="IDH_IMDH"/>
    <property type="match status" value="1"/>
</dbReference>
<proteinExistence type="inferred from homology"/>
<evidence type="ECO:0000256" key="1">
    <source>
        <dbReference type="ARBA" id="ARBA00007769"/>
    </source>
</evidence>
<dbReference type="GO" id="GO:0006099">
    <property type="term" value="P:tricarboxylic acid cycle"/>
    <property type="evidence" value="ECO:0007669"/>
    <property type="project" value="TreeGrafter"/>
</dbReference>